<gene>
    <name evidence="2" type="ORF">WMY93_002573</name>
</gene>
<evidence type="ECO:0000256" key="1">
    <source>
        <dbReference type="SAM" id="MobiDB-lite"/>
    </source>
</evidence>
<feature type="region of interest" description="Disordered" evidence="1">
    <location>
        <begin position="1"/>
        <end position="67"/>
    </location>
</feature>
<feature type="compositionally biased region" description="Basic and acidic residues" evidence="1">
    <location>
        <begin position="18"/>
        <end position="32"/>
    </location>
</feature>
<evidence type="ECO:0000313" key="3">
    <source>
        <dbReference type="Proteomes" id="UP001460270"/>
    </source>
</evidence>
<dbReference type="EMBL" id="JBBPFD010000002">
    <property type="protein sequence ID" value="KAK7939247.1"/>
    <property type="molecule type" value="Genomic_DNA"/>
</dbReference>
<comment type="caution">
    <text evidence="2">The sequence shown here is derived from an EMBL/GenBank/DDBJ whole genome shotgun (WGS) entry which is preliminary data.</text>
</comment>
<reference evidence="3" key="1">
    <citation type="submission" date="2024-04" db="EMBL/GenBank/DDBJ databases">
        <title>Salinicola lusitanus LLJ914,a marine bacterium isolated from the Okinawa Trough.</title>
        <authorList>
            <person name="Li J."/>
        </authorList>
    </citation>
    <scope>NUCLEOTIDE SEQUENCE [LARGE SCALE GENOMIC DNA]</scope>
</reference>
<protein>
    <submittedName>
        <fullName evidence="2">Uncharacterized protein</fullName>
    </submittedName>
</protein>
<keyword evidence="3" id="KW-1185">Reference proteome</keyword>
<name>A0AAW0Q411_9GOBI</name>
<feature type="compositionally biased region" description="Basic and acidic residues" evidence="1">
    <location>
        <begin position="41"/>
        <end position="62"/>
    </location>
</feature>
<sequence length="142" mass="16423">MKEEQLSQPLHNGITPDIKSDDSPANDSDDRTSPSLLRPLFSERHQHSDQVSELKRERDSLKEQVQQLQSQLQELQRKVDMSHIEVKKEKEELDAKEGQNSLDYKSLFEDAKTKINDLIKDKEVLLATLEVKPSADQMMIRL</sequence>
<accession>A0AAW0Q411</accession>
<dbReference type="Proteomes" id="UP001460270">
    <property type="component" value="Unassembled WGS sequence"/>
</dbReference>
<proteinExistence type="predicted"/>
<organism evidence="2 3">
    <name type="scientific">Mugilogobius chulae</name>
    <name type="common">yellowstripe goby</name>
    <dbReference type="NCBI Taxonomy" id="88201"/>
    <lineage>
        <taxon>Eukaryota</taxon>
        <taxon>Metazoa</taxon>
        <taxon>Chordata</taxon>
        <taxon>Craniata</taxon>
        <taxon>Vertebrata</taxon>
        <taxon>Euteleostomi</taxon>
        <taxon>Actinopterygii</taxon>
        <taxon>Neopterygii</taxon>
        <taxon>Teleostei</taxon>
        <taxon>Neoteleostei</taxon>
        <taxon>Acanthomorphata</taxon>
        <taxon>Gobiaria</taxon>
        <taxon>Gobiiformes</taxon>
        <taxon>Gobioidei</taxon>
        <taxon>Gobiidae</taxon>
        <taxon>Gobionellinae</taxon>
        <taxon>Mugilogobius</taxon>
    </lineage>
</organism>
<feature type="compositionally biased region" description="Polar residues" evidence="1">
    <location>
        <begin position="1"/>
        <end position="10"/>
    </location>
</feature>
<evidence type="ECO:0000313" key="2">
    <source>
        <dbReference type="EMBL" id="KAK7939247.1"/>
    </source>
</evidence>
<dbReference type="AlphaFoldDB" id="A0AAW0Q411"/>